<sequence length="497" mass="55856">MIPALSKFIIFCSFKTMCRLISRDLQKNYSTGKPISLTKLENLLYAGAGKVEFSNLIKSGVVTDSCPVKTVFVNQLAANNPIEDRWNVGLTEMKDPASSCLFTVLDGHSGTACVHALVWSLLDYMCASLMLKENLNIALEQLHSCGLQHPYHLLHRLDFVSPKNDKQHLNNFAGPPSKLLSAYMRGCLRQYMEDLYNQPNRTINPTECFIDAFKRIDDDLCSVNFPNILFDGQTTTTLLPFSSDESANNSLNTSLARDLMRVNLSGSVGIAGYLHWHDKLSNRPTELYLANTGDCGAVLLREVQSSSSSSSSSSNVEMDKGKGDKVLLTPIKCTKSHNGNCNPDEINRIAKEHPENSISELFREDGRLLGELAPCRSFGDVRYKWPLERLLRLTRFFEMVSLTFSREWLPLPRPYTSPPYLTALPEVTRIEITPEDRYLILATDGLWDMLTVEQIAAQLTDILELKNQQEFYCPATQLLWSTLTNVPVQMSRAILPV</sequence>
<protein>
    <recommendedName>
        <fullName evidence="1">PPM-type phosphatase domain-containing protein</fullName>
    </recommendedName>
</protein>
<dbReference type="AlphaFoldDB" id="A0AA85ITI1"/>
<dbReference type="InterPro" id="IPR036457">
    <property type="entry name" value="PPM-type-like_dom_sf"/>
</dbReference>
<reference evidence="2" key="1">
    <citation type="submission" date="2022-06" db="EMBL/GenBank/DDBJ databases">
        <authorList>
            <person name="Berger JAMES D."/>
            <person name="Berger JAMES D."/>
        </authorList>
    </citation>
    <scope>NUCLEOTIDE SEQUENCE [LARGE SCALE GENOMIC DNA]</scope>
</reference>
<organism evidence="2 3">
    <name type="scientific">Trichobilharzia regenti</name>
    <name type="common">Nasal bird schistosome</name>
    <dbReference type="NCBI Taxonomy" id="157069"/>
    <lineage>
        <taxon>Eukaryota</taxon>
        <taxon>Metazoa</taxon>
        <taxon>Spiralia</taxon>
        <taxon>Lophotrochozoa</taxon>
        <taxon>Platyhelminthes</taxon>
        <taxon>Trematoda</taxon>
        <taxon>Digenea</taxon>
        <taxon>Strigeidida</taxon>
        <taxon>Schistosomatoidea</taxon>
        <taxon>Schistosomatidae</taxon>
        <taxon>Trichobilharzia</taxon>
    </lineage>
</organism>
<proteinExistence type="predicted"/>
<dbReference type="GO" id="GO:0004741">
    <property type="term" value="F:[pyruvate dehydrogenase (acetyl-transferring)]-phosphatase activity"/>
    <property type="evidence" value="ECO:0007669"/>
    <property type="project" value="TreeGrafter"/>
</dbReference>
<feature type="domain" description="PPM-type phosphatase" evidence="1">
    <location>
        <begin position="178"/>
        <end position="497"/>
    </location>
</feature>
<keyword evidence="2" id="KW-1185">Reference proteome</keyword>
<dbReference type="Pfam" id="PF00481">
    <property type="entry name" value="PP2C"/>
    <property type="match status" value="1"/>
</dbReference>
<dbReference type="PANTHER" id="PTHR13832:SF792">
    <property type="entry name" value="GM14286P"/>
    <property type="match status" value="1"/>
</dbReference>
<name>A0AA85ITI1_TRIRE</name>
<dbReference type="WBParaSite" id="TREG1_119000.1">
    <property type="protein sequence ID" value="TREG1_119000.1"/>
    <property type="gene ID" value="TREG1_119000"/>
</dbReference>
<accession>A0AA85ITI1</accession>
<reference evidence="3" key="2">
    <citation type="submission" date="2023-11" db="UniProtKB">
        <authorList>
            <consortium name="WormBaseParasite"/>
        </authorList>
    </citation>
    <scope>IDENTIFICATION</scope>
</reference>
<dbReference type="SMART" id="SM00332">
    <property type="entry name" value="PP2Cc"/>
    <property type="match status" value="1"/>
</dbReference>
<dbReference type="InterPro" id="IPR015655">
    <property type="entry name" value="PP2C"/>
</dbReference>
<dbReference type="CDD" id="cd00143">
    <property type="entry name" value="PP2Cc"/>
    <property type="match status" value="1"/>
</dbReference>
<dbReference type="PROSITE" id="PS51746">
    <property type="entry name" value="PPM_2"/>
    <property type="match status" value="1"/>
</dbReference>
<evidence type="ECO:0000313" key="3">
    <source>
        <dbReference type="WBParaSite" id="TREG1_119000.1"/>
    </source>
</evidence>
<dbReference type="PANTHER" id="PTHR13832">
    <property type="entry name" value="PROTEIN PHOSPHATASE 2C"/>
    <property type="match status" value="1"/>
</dbReference>
<dbReference type="SUPFAM" id="SSF81606">
    <property type="entry name" value="PP2C-like"/>
    <property type="match status" value="1"/>
</dbReference>
<dbReference type="InterPro" id="IPR001932">
    <property type="entry name" value="PPM-type_phosphatase-like_dom"/>
</dbReference>
<dbReference type="GO" id="GO:0005739">
    <property type="term" value="C:mitochondrion"/>
    <property type="evidence" value="ECO:0007669"/>
    <property type="project" value="TreeGrafter"/>
</dbReference>
<evidence type="ECO:0000259" key="1">
    <source>
        <dbReference type="PROSITE" id="PS51746"/>
    </source>
</evidence>
<evidence type="ECO:0000313" key="2">
    <source>
        <dbReference type="Proteomes" id="UP000050795"/>
    </source>
</evidence>
<dbReference type="Proteomes" id="UP000050795">
    <property type="component" value="Unassembled WGS sequence"/>
</dbReference>
<dbReference type="Gene3D" id="3.60.40.10">
    <property type="entry name" value="PPM-type phosphatase domain"/>
    <property type="match status" value="1"/>
</dbReference>